<organism evidence="2 3">
    <name type="scientific">Aspergillus lucknowensis</name>
    <dbReference type="NCBI Taxonomy" id="176173"/>
    <lineage>
        <taxon>Eukaryota</taxon>
        <taxon>Fungi</taxon>
        <taxon>Dikarya</taxon>
        <taxon>Ascomycota</taxon>
        <taxon>Pezizomycotina</taxon>
        <taxon>Eurotiomycetes</taxon>
        <taxon>Eurotiomycetidae</taxon>
        <taxon>Eurotiales</taxon>
        <taxon>Aspergillaceae</taxon>
        <taxon>Aspergillus</taxon>
        <taxon>Aspergillus subgen. Nidulantes</taxon>
    </lineage>
</organism>
<dbReference type="EMBL" id="JBFXLQ010000065">
    <property type="protein sequence ID" value="KAL2862571.1"/>
    <property type="molecule type" value="Genomic_DNA"/>
</dbReference>
<dbReference type="GeneID" id="98141944"/>
<keyword evidence="1" id="KW-0472">Membrane</keyword>
<protein>
    <submittedName>
        <fullName evidence="2">Uncharacterized protein</fullName>
    </submittedName>
</protein>
<comment type="caution">
    <text evidence="2">The sequence shown here is derived from an EMBL/GenBank/DDBJ whole genome shotgun (WGS) entry which is preliminary data.</text>
</comment>
<evidence type="ECO:0000313" key="3">
    <source>
        <dbReference type="Proteomes" id="UP001610432"/>
    </source>
</evidence>
<keyword evidence="1" id="KW-0812">Transmembrane</keyword>
<keyword evidence="1" id="KW-1133">Transmembrane helix</keyword>
<sequence length="101" mass="11470">MTPSRVCPSILKPTNSREKFQDNASRTRGGIMCCGLTRWSNRLPSPAMQCGAPRRGVRRMQNQGRNRRYYPLYISYVSSSTVLLLLSSWRTCLDLGRASLD</sequence>
<proteinExistence type="predicted"/>
<accession>A0ABR4LDQ1</accession>
<feature type="transmembrane region" description="Helical" evidence="1">
    <location>
        <begin position="69"/>
        <end position="89"/>
    </location>
</feature>
<keyword evidence="3" id="KW-1185">Reference proteome</keyword>
<reference evidence="2 3" key="1">
    <citation type="submission" date="2024-07" db="EMBL/GenBank/DDBJ databases">
        <title>Section-level genome sequencing and comparative genomics of Aspergillus sections Usti and Cavernicolus.</title>
        <authorList>
            <consortium name="Lawrence Berkeley National Laboratory"/>
            <person name="Nybo J.L."/>
            <person name="Vesth T.C."/>
            <person name="Theobald S."/>
            <person name="Frisvad J.C."/>
            <person name="Larsen T.O."/>
            <person name="Kjaerboelling I."/>
            <person name="Rothschild-Mancinelli K."/>
            <person name="Lyhne E.K."/>
            <person name="Kogle M.E."/>
            <person name="Barry K."/>
            <person name="Clum A."/>
            <person name="Na H."/>
            <person name="Ledsgaard L."/>
            <person name="Lin J."/>
            <person name="Lipzen A."/>
            <person name="Kuo A."/>
            <person name="Riley R."/>
            <person name="Mondo S."/>
            <person name="Labutti K."/>
            <person name="Haridas S."/>
            <person name="Pangalinan J."/>
            <person name="Salamov A.A."/>
            <person name="Simmons B.A."/>
            <person name="Magnuson J.K."/>
            <person name="Chen J."/>
            <person name="Drula E."/>
            <person name="Henrissat B."/>
            <person name="Wiebenga A."/>
            <person name="Lubbers R.J."/>
            <person name="Gomes A.C."/>
            <person name="Macurrencykelacurrency M.R."/>
            <person name="Stajich J."/>
            <person name="Grigoriev I.V."/>
            <person name="Mortensen U.H."/>
            <person name="De Vries R.P."/>
            <person name="Baker S.E."/>
            <person name="Andersen M.R."/>
        </authorList>
    </citation>
    <scope>NUCLEOTIDE SEQUENCE [LARGE SCALE GENOMIC DNA]</scope>
    <source>
        <strain evidence="2 3">CBS 449.75</strain>
    </source>
</reference>
<evidence type="ECO:0000256" key="1">
    <source>
        <dbReference type="SAM" id="Phobius"/>
    </source>
</evidence>
<name>A0ABR4LDQ1_9EURO</name>
<gene>
    <name evidence="2" type="ORF">BJX67DRAFT_295495</name>
</gene>
<dbReference type="RefSeq" id="XP_070881550.1">
    <property type="nucleotide sequence ID" value="XM_071026872.1"/>
</dbReference>
<evidence type="ECO:0000313" key="2">
    <source>
        <dbReference type="EMBL" id="KAL2862571.1"/>
    </source>
</evidence>
<dbReference type="Proteomes" id="UP001610432">
    <property type="component" value="Unassembled WGS sequence"/>
</dbReference>